<proteinExistence type="predicted"/>
<protein>
    <submittedName>
        <fullName evidence="2">Uncharacterized protein</fullName>
    </submittedName>
</protein>
<dbReference type="PANTHER" id="PTHR23107:SF34">
    <property type="entry name" value="HTH LA-TYPE RNA-BINDING DOMAIN-CONTAINING PROTEIN"/>
    <property type="match status" value="1"/>
</dbReference>
<dbReference type="GO" id="GO:0045944">
    <property type="term" value="P:positive regulation of transcription by RNA polymerase II"/>
    <property type="evidence" value="ECO:0007669"/>
    <property type="project" value="TreeGrafter"/>
</dbReference>
<dbReference type="SUPFAM" id="SSF53335">
    <property type="entry name" value="S-adenosyl-L-methionine-dependent methyltransferases"/>
    <property type="match status" value="1"/>
</dbReference>
<dbReference type="GO" id="GO:0003713">
    <property type="term" value="F:transcription coactivator activity"/>
    <property type="evidence" value="ECO:0007669"/>
    <property type="project" value="TreeGrafter"/>
</dbReference>
<dbReference type="Proteomes" id="UP000654075">
    <property type="component" value="Unassembled WGS sequence"/>
</dbReference>
<name>A0A813HIK2_POLGL</name>
<reference evidence="2" key="1">
    <citation type="submission" date="2021-02" db="EMBL/GenBank/DDBJ databases">
        <authorList>
            <person name="Dougan E. K."/>
            <person name="Rhodes N."/>
            <person name="Thang M."/>
            <person name="Chan C."/>
        </authorList>
    </citation>
    <scope>NUCLEOTIDE SEQUENCE</scope>
</reference>
<dbReference type="OMA" id="HRCEERY"/>
<organism evidence="2 3">
    <name type="scientific">Polarella glacialis</name>
    <name type="common">Dinoflagellate</name>
    <dbReference type="NCBI Taxonomy" id="89957"/>
    <lineage>
        <taxon>Eukaryota</taxon>
        <taxon>Sar</taxon>
        <taxon>Alveolata</taxon>
        <taxon>Dinophyceae</taxon>
        <taxon>Suessiales</taxon>
        <taxon>Suessiaceae</taxon>
        <taxon>Polarella</taxon>
    </lineage>
</organism>
<evidence type="ECO:0000313" key="3">
    <source>
        <dbReference type="Proteomes" id="UP000654075"/>
    </source>
</evidence>
<evidence type="ECO:0000256" key="1">
    <source>
        <dbReference type="SAM" id="MobiDB-lite"/>
    </source>
</evidence>
<dbReference type="GO" id="GO:0005634">
    <property type="term" value="C:nucleus"/>
    <property type="evidence" value="ECO:0007669"/>
    <property type="project" value="TreeGrafter"/>
</dbReference>
<feature type="region of interest" description="Disordered" evidence="1">
    <location>
        <begin position="541"/>
        <end position="614"/>
    </location>
</feature>
<accession>A0A813HIK2</accession>
<gene>
    <name evidence="2" type="ORF">PGLA1383_LOCUS52878</name>
</gene>
<dbReference type="PANTHER" id="PTHR23107">
    <property type="entry name" value="SYNOVIAL SARCOMA ASSOCIATED SS18 PROTEIN"/>
    <property type="match status" value="1"/>
</dbReference>
<dbReference type="EMBL" id="CAJNNV010031714">
    <property type="protein sequence ID" value="CAE8637536.1"/>
    <property type="molecule type" value="Genomic_DNA"/>
</dbReference>
<keyword evidence="3" id="KW-1185">Reference proteome</keyword>
<feature type="non-terminal residue" evidence="2">
    <location>
        <position position="625"/>
    </location>
</feature>
<evidence type="ECO:0000313" key="2">
    <source>
        <dbReference type="EMBL" id="CAE8637536.1"/>
    </source>
</evidence>
<feature type="compositionally biased region" description="Low complexity" evidence="1">
    <location>
        <begin position="544"/>
        <end position="599"/>
    </location>
</feature>
<comment type="caution">
    <text evidence="2">The sequence shown here is derived from an EMBL/GenBank/DDBJ whole genome shotgun (WGS) entry which is preliminary data.</text>
</comment>
<sequence length="625" mass="68866">MGTLPASGTWGASVPDFTGCWAEPGFDFQVCCVAWTPEGVGVGNPNCWQAGYTFEHCCQPTLTPRDLFSCDERDPLWRTFRREMYLSRNLAGSGLFEALKLEMSDCLLGGLLAALSHVVAVASTVTTLEGTIHSRERENAEAVLPKVYERASSLLRMVLRSPLSLDEILQSGWAIGKVLTSLRFMKPVYEYLQVRTSGILPPVAPEIDLAIKRFTAAVHAAAMSGERVRSDTALNLMATDSWRLLKFGDEQLRPQLLKPWPGEEMSDPLTAILSSDLPTLVLLQVLQMDAVVAVDPMSLIRGTWSHRGLSPEVVPPSWIATPLVRALPLELQILALDDGVSNMVRASRIPFCHDRGAFLRIIAKVAQQQLASERPAVNRPRLNLWEIGANLGDCTLWAAAVLSAWGEDQPLPLVRFEATAFEPIPASAEAMRRSALELRSRAAAVAPTEPPPRITVREIAVGDKKGKLVLGVPRHSAAESTANDCLSQYAGYFGTAPGCTDLVVTRATVDGLLNPSPCASCCKSDEYDDLFWEREVQFLADGNSSSSSSSTSSDSGHVQQRQQQQQEQQQQQHQQEQQQQQQHQQQQQQQQQQHQQQQQLQSSERRNADSNGGLTIVDFMKIHVQ</sequence>
<dbReference type="AlphaFoldDB" id="A0A813HIK2"/>
<dbReference type="InterPro" id="IPR029063">
    <property type="entry name" value="SAM-dependent_MTases_sf"/>
</dbReference>
<dbReference type="OrthoDB" id="442870at2759"/>